<dbReference type="InterPro" id="IPR032627">
    <property type="entry name" value="DUF4876"/>
</dbReference>
<proteinExistence type="predicted"/>
<reference evidence="1" key="1">
    <citation type="journal article" date="2013" name="Environ. Microbiol.">
        <title>Microbiota from the distal guts of lean and obese adolescents exhibit partial functional redundancy besides clear differences in community structure.</title>
        <authorList>
            <person name="Ferrer M."/>
            <person name="Ruiz A."/>
            <person name="Lanza F."/>
            <person name="Haange S.B."/>
            <person name="Oberbach A."/>
            <person name="Till H."/>
            <person name="Bargiela R."/>
            <person name="Campoy C."/>
            <person name="Segura M.T."/>
            <person name="Richter M."/>
            <person name="von Bergen M."/>
            <person name="Seifert J."/>
            <person name="Suarez A."/>
        </authorList>
    </citation>
    <scope>NUCLEOTIDE SEQUENCE</scope>
</reference>
<dbReference type="Pfam" id="PF16215">
    <property type="entry name" value="DUF4876"/>
    <property type="match status" value="1"/>
</dbReference>
<accession>K1UQ36</accession>
<protein>
    <submittedName>
        <fullName evidence="1">Uncharacterized protein</fullName>
    </submittedName>
</protein>
<organism evidence="1">
    <name type="scientific">human gut metagenome</name>
    <dbReference type="NCBI Taxonomy" id="408170"/>
    <lineage>
        <taxon>unclassified sequences</taxon>
        <taxon>metagenomes</taxon>
        <taxon>organismal metagenomes</taxon>
    </lineage>
</organism>
<gene>
    <name evidence="1" type="ORF">LEA_01514</name>
</gene>
<evidence type="ECO:0000313" key="1">
    <source>
        <dbReference type="EMBL" id="EKC80315.1"/>
    </source>
</evidence>
<sequence>FRPDGRSTRRPPRDRRSVEGYTYTLNALQSNVVVSASTWSEGMTVDLKLVASRAGQILIKEIYSGGCQKDDGSGTYQFDKYMVICNNSDQRAEIRNFCVGMTGPYNANAAINNYVDGKLYYADAGYTPSICAFWYLPKELVLDPWASATIVLCGAIDHTTTYANSVDLSHADYCTYDPEVFTNTSYYPAPSESIPSENYFKATFYGKGNAWPVSVFGPGLFIFSTGDNDPHAWGQSTDNRYYFPGKENNEVYACAKIPNEWILDAVEIYGSNYVSQSLPRFSTGLDAGYAVLTNFQGYSIYRNVDKEATEALAGNEGKIVYGYSLGTTDYKGAQSTDPSGIDAEASIRNGAHIVYSDTNN</sequence>
<comment type="caution">
    <text evidence="1">The sequence shown here is derived from an EMBL/GenBank/DDBJ whole genome shotgun (WGS) entry which is preliminary data.</text>
</comment>
<name>K1UQ36_9ZZZZ</name>
<feature type="non-terminal residue" evidence="1">
    <location>
        <position position="360"/>
    </location>
</feature>
<feature type="non-terminal residue" evidence="1">
    <location>
        <position position="1"/>
    </location>
</feature>
<dbReference type="AlphaFoldDB" id="K1UQ36"/>
<dbReference type="EMBL" id="AJWY01001052">
    <property type="protein sequence ID" value="EKC80315.1"/>
    <property type="molecule type" value="Genomic_DNA"/>
</dbReference>